<dbReference type="PANTHER" id="PTHR12677:SF59">
    <property type="entry name" value="GOLGI APPARATUS MEMBRANE PROTEIN TVP38-RELATED"/>
    <property type="match status" value="1"/>
</dbReference>
<organism evidence="8 9">
    <name type="scientific">Rubripirellula obstinata</name>
    <dbReference type="NCBI Taxonomy" id="406547"/>
    <lineage>
        <taxon>Bacteria</taxon>
        <taxon>Pseudomonadati</taxon>
        <taxon>Planctomycetota</taxon>
        <taxon>Planctomycetia</taxon>
        <taxon>Pirellulales</taxon>
        <taxon>Pirellulaceae</taxon>
        <taxon>Rubripirellula</taxon>
    </lineage>
</organism>
<dbReference type="PANTHER" id="PTHR12677">
    <property type="entry name" value="GOLGI APPARATUS MEMBRANE PROTEIN TVP38-RELATED"/>
    <property type="match status" value="1"/>
</dbReference>
<evidence type="ECO:0000313" key="8">
    <source>
        <dbReference type="EMBL" id="KAA1260802.1"/>
    </source>
</evidence>
<keyword evidence="4 6" id="KW-1133">Transmembrane helix</keyword>
<keyword evidence="9" id="KW-1185">Reference proteome</keyword>
<feature type="transmembrane region" description="Helical" evidence="6">
    <location>
        <begin position="135"/>
        <end position="159"/>
    </location>
</feature>
<evidence type="ECO:0000256" key="4">
    <source>
        <dbReference type="ARBA" id="ARBA00022989"/>
    </source>
</evidence>
<reference evidence="8 9" key="1">
    <citation type="submission" date="2019-08" db="EMBL/GenBank/DDBJ databases">
        <title>Deep-cultivation of Planctomycetes and their phenomic and genomic characterization uncovers novel biology.</title>
        <authorList>
            <person name="Wiegand S."/>
            <person name="Jogler M."/>
            <person name="Boedeker C."/>
            <person name="Pinto D."/>
            <person name="Vollmers J."/>
            <person name="Rivas-Marin E."/>
            <person name="Kohn T."/>
            <person name="Peeters S.H."/>
            <person name="Heuer A."/>
            <person name="Rast P."/>
            <person name="Oberbeckmann S."/>
            <person name="Bunk B."/>
            <person name="Jeske O."/>
            <person name="Meyerdierks A."/>
            <person name="Storesund J.E."/>
            <person name="Kallscheuer N."/>
            <person name="Luecker S."/>
            <person name="Lage O.M."/>
            <person name="Pohl T."/>
            <person name="Merkel B.J."/>
            <person name="Hornburger P."/>
            <person name="Mueller R.-W."/>
            <person name="Bruemmer F."/>
            <person name="Labrenz M."/>
            <person name="Spormann A.M."/>
            <person name="Op Den Camp H."/>
            <person name="Overmann J."/>
            <person name="Amann R."/>
            <person name="Jetten M.S.M."/>
            <person name="Mascher T."/>
            <person name="Medema M.H."/>
            <person name="Devos D.P."/>
            <person name="Kaster A.-K."/>
            <person name="Ovreas L."/>
            <person name="Rohde M."/>
            <person name="Galperin M.Y."/>
            <person name="Jogler C."/>
        </authorList>
    </citation>
    <scope>NUCLEOTIDE SEQUENCE [LARGE SCALE GENOMIC DNA]</scope>
    <source>
        <strain evidence="8 9">LF1</strain>
    </source>
</reference>
<keyword evidence="5 6" id="KW-0472">Membrane</keyword>
<evidence type="ECO:0000256" key="3">
    <source>
        <dbReference type="ARBA" id="ARBA00022692"/>
    </source>
</evidence>
<dbReference type="InterPro" id="IPR015414">
    <property type="entry name" value="TMEM64"/>
</dbReference>
<accession>A0A5B1CKF7</accession>
<name>A0A5B1CKF7_9BACT</name>
<dbReference type="PROSITE" id="PS51257">
    <property type="entry name" value="PROKAR_LIPOPROTEIN"/>
    <property type="match status" value="1"/>
</dbReference>
<protein>
    <recommendedName>
        <fullName evidence="6">TVP38/TMEM64 family membrane protein</fullName>
    </recommendedName>
</protein>
<dbReference type="AlphaFoldDB" id="A0A5B1CKF7"/>
<comment type="subcellular location">
    <subcellularLocation>
        <location evidence="1 6">Cell membrane</location>
        <topology evidence="1 6">Multi-pass membrane protein</topology>
    </subcellularLocation>
</comment>
<gene>
    <name evidence="8" type="ORF">LF1_33440</name>
</gene>
<dbReference type="InterPro" id="IPR032816">
    <property type="entry name" value="VTT_dom"/>
</dbReference>
<feature type="transmembrane region" description="Helical" evidence="6">
    <location>
        <begin position="15"/>
        <end position="33"/>
    </location>
</feature>
<keyword evidence="2 6" id="KW-1003">Cell membrane</keyword>
<feature type="transmembrane region" description="Helical" evidence="6">
    <location>
        <begin position="165"/>
        <end position="185"/>
    </location>
</feature>
<evidence type="ECO:0000256" key="2">
    <source>
        <dbReference type="ARBA" id="ARBA00022475"/>
    </source>
</evidence>
<feature type="transmembrane region" description="Helical" evidence="6">
    <location>
        <begin position="45"/>
        <end position="69"/>
    </location>
</feature>
<comment type="caution">
    <text evidence="6">Lacks conserved residue(s) required for the propagation of feature annotation.</text>
</comment>
<dbReference type="Pfam" id="PF09335">
    <property type="entry name" value="VTT_dom"/>
    <property type="match status" value="1"/>
</dbReference>
<evidence type="ECO:0000313" key="9">
    <source>
        <dbReference type="Proteomes" id="UP000322699"/>
    </source>
</evidence>
<dbReference type="GO" id="GO:0005886">
    <property type="term" value="C:plasma membrane"/>
    <property type="evidence" value="ECO:0007669"/>
    <property type="project" value="UniProtKB-SubCell"/>
</dbReference>
<feature type="domain" description="VTT" evidence="7">
    <location>
        <begin position="33"/>
        <end position="152"/>
    </location>
</feature>
<evidence type="ECO:0000256" key="6">
    <source>
        <dbReference type="RuleBase" id="RU366058"/>
    </source>
</evidence>
<dbReference type="Proteomes" id="UP000322699">
    <property type="component" value="Unassembled WGS sequence"/>
</dbReference>
<evidence type="ECO:0000256" key="5">
    <source>
        <dbReference type="ARBA" id="ARBA00023136"/>
    </source>
</evidence>
<evidence type="ECO:0000256" key="1">
    <source>
        <dbReference type="ARBA" id="ARBA00004651"/>
    </source>
</evidence>
<comment type="caution">
    <text evidence="8">The sequence shown here is derived from an EMBL/GenBank/DDBJ whole genome shotgun (WGS) entry which is preliminary data.</text>
</comment>
<sequence length="210" mass="22637">MDFAELRHWLERSGPFAPIFFVCFGVILMSACVPKTVMSISAGALFGTWLGSGLMLVSAVTAALLNYHIGRWWMHRSPGENKDVATDQESIVRSMTEMAAEAGFASHLLVRLSPVPTMVISYAMGSCRARQKPYLAAAAVAVIPQILWVHSGTAAALASDSSTTVAQWISIAIAIVGGILVSVIVPKQAMRRIRENQTRHPTQNAIETAS</sequence>
<proteinExistence type="inferred from homology"/>
<evidence type="ECO:0000259" key="7">
    <source>
        <dbReference type="Pfam" id="PF09335"/>
    </source>
</evidence>
<dbReference type="EMBL" id="VRLW01000001">
    <property type="protein sequence ID" value="KAA1260802.1"/>
    <property type="molecule type" value="Genomic_DNA"/>
</dbReference>
<comment type="similarity">
    <text evidence="6">Belongs to the TVP38/TMEM64 family.</text>
</comment>
<keyword evidence="3 6" id="KW-0812">Transmembrane</keyword>